<dbReference type="Proteomes" id="UP000623467">
    <property type="component" value="Unassembled WGS sequence"/>
</dbReference>
<name>A0A8H6X9A9_9AGAR</name>
<proteinExistence type="predicted"/>
<gene>
    <name evidence="1" type="ORF">MSAN_02298100</name>
</gene>
<dbReference type="AlphaFoldDB" id="A0A8H6X9A9"/>
<keyword evidence="2" id="KW-1185">Reference proteome</keyword>
<sequence>MVRFVEFKYITWNVHQALRTVQFPASELLSTSNIMAYATRYPSSAQQQPTFTSPIRRRLPFEQYRPPQWHNASRQGQVHRPVCFDYPGQTRQGVSMRDLPLRGASTPIQGANDLVLAHTGLQRVVFRIIWPGYGHVEWCRTIPVTHSNGAPITRAALGFQIASNFVRFVEKSDYETPTSRDWMISPNCVRFEHLYLVALHNTSDDVWQADVALDLS</sequence>
<accession>A0A8H6X9A9</accession>
<comment type="caution">
    <text evidence="1">The sequence shown here is derived from an EMBL/GenBank/DDBJ whole genome shotgun (WGS) entry which is preliminary data.</text>
</comment>
<organism evidence="1 2">
    <name type="scientific">Mycena sanguinolenta</name>
    <dbReference type="NCBI Taxonomy" id="230812"/>
    <lineage>
        <taxon>Eukaryota</taxon>
        <taxon>Fungi</taxon>
        <taxon>Dikarya</taxon>
        <taxon>Basidiomycota</taxon>
        <taxon>Agaricomycotina</taxon>
        <taxon>Agaricomycetes</taxon>
        <taxon>Agaricomycetidae</taxon>
        <taxon>Agaricales</taxon>
        <taxon>Marasmiineae</taxon>
        <taxon>Mycenaceae</taxon>
        <taxon>Mycena</taxon>
    </lineage>
</organism>
<protein>
    <submittedName>
        <fullName evidence="1">Uncharacterized protein</fullName>
    </submittedName>
</protein>
<evidence type="ECO:0000313" key="2">
    <source>
        <dbReference type="Proteomes" id="UP000623467"/>
    </source>
</evidence>
<dbReference type="OrthoDB" id="2662268at2759"/>
<evidence type="ECO:0000313" key="1">
    <source>
        <dbReference type="EMBL" id="KAF7336441.1"/>
    </source>
</evidence>
<reference evidence="1" key="1">
    <citation type="submission" date="2020-05" db="EMBL/GenBank/DDBJ databases">
        <title>Mycena genomes resolve the evolution of fungal bioluminescence.</title>
        <authorList>
            <person name="Tsai I.J."/>
        </authorList>
    </citation>
    <scope>NUCLEOTIDE SEQUENCE</scope>
    <source>
        <strain evidence="1">160909Yilan</strain>
    </source>
</reference>
<dbReference type="EMBL" id="JACAZH010000037">
    <property type="protein sequence ID" value="KAF7336441.1"/>
    <property type="molecule type" value="Genomic_DNA"/>
</dbReference>